<evidence type="ECO:0000256" key="6">
    <source>
        <dbReference type="ARBA" id="ARBA00023004"/>
    </source>
</evidence>
<dbReference type="GO" id="GO:0003824">
    <property type="term" value="F:catalytic activity"/>
    <property type="evidence" value="ECO:0007669"/>
    <property type="project" value="InterPro"/>
</dbReference>
<evidence type="ECO:0000256" key="7">
    <source>
        <dbReference type="ARBA" id="ARBA00023014"/>
    </source>
</evidence>
<dbReference type="GO" id="GO:0051539">
    <property type="term" value="F:4 iron, 4 sulfur cluster binding"/>
    <property type="evidence" value="ECO:0007669"/>
    <property type="project" value="UniProtKB-KW"/>
</dbReference>
<evidence type="ECO:0000256" key="3">
    <source>
        <dbReference type="ARBA" id="ARBA00022691"/>
    </source>
</evidence>
<organism evidence="10 11">
    <name type="scientific">Candidatus Taylorbacteria bacterium RIFCSPHIGHO2_02_FULL_43_32b</name>
    <dbReference type="NCBI Taxonomy" id="1802306"/>
    <lineage>
        <taxon>Bacteria</taxon>
        <taxon>Candidatus Tayloriibacteriota</taxon>
    </lineage>
</organism>
<dbReference type="InterPro" id="IPR007197">
    <property type="entry name" value="rSAM"/>
</dbReference>
<evidence type="ECO:0000313" key="11">
    <source>
        <dbReference type="Proteomes" id="UP000177130"/>
    </source>
</evidence>
<evidence type="ECO:0000256" key="5">
    <source>
        <dbReference type="ARBA" id="ARBA00022898"/>
    </source>
</evidence>
<keyword evidence="5" id="KW-0663">Pyridoxal phosphate</keyword>
<keyword evidence="4" id="KW-0479">Metal-binding</keyword>
<gene>
    <name evidence="10" type="ORF">A3C72_02035</name>
</gene>
<dbReference type="PANTHER" id="PTHR30538">
    <property type="entry name" value="LYSINE 2,3-AMINOMUTASE-RELATED"/>
    <property type="match status" value="1"/>
</dbReference>
<dbReference type="SUPFAM" id="SSF102114">
    <property type="entry name" value="Radical SAM enzymes"/>
    <property type="match status" value="1"/>
</dbReference>
<dbReference type="PANTHER" id="PTHR30538:SF0">
    <property type="entry name" value="L-LYSINE 2,3-AMINOMUTASE AQ_1632-RELATED"/>
    <property type="match status" value="1"/>
</dbReference>
<evidence type="ECO:0000256" key="8">
    <source>
        <dbReference type="SAM" id="MobiDB-lite"/>
    </source>
</evidence>
<reference evidence="10 11" key="1">
    <citation type="journal article" date="2016" name="Nat. Commun.">
        <title>Thousands of microbial genomes shed light on interconnected biogeochemical processes in an aquifer system.</title>
        <authorList>
            <person name="Anantharaman K."/>
            <person name="Brown C.T."/>
            <person name="Hug L.A."/>
            <person name="Sharon I."/>
            <person name="Castelle C.J."/>
            <person name="Probst A.J."/>
            <person name="Thomas B.C."/>
            <person name="Singh A."/>
            <person name="Wilkins M.J."/>
            <person name="Karaoz U."/>
            <person name="Brodie E.L."/>
            <person name="Williams K.H."/>
            <person name="Hubbard S.S."/>
            <person name="Banfield J.F."/>
        </authorList>
    </citation>
    <scope>NUCLEOTIDE SEQUENCE [LARGE SCALE GENOMIC DNA]</scope>
</reference>
<accession>A0A1G2MJ96</accession>
<proteinExistence type="predicted"/>
<evidence type="ECO:0000256" key="4">
    <source>
        <dbReference type="ARBA" id="ARBA00022723"/>
    </source>
</evidence>
<keyword evidence="6" id="KW-0408">Iron</keyword>
<keyword evidence="7" id="KW-0411">Iron-sulfur</keyword>
<keyword evidence="2" id="KW-0004">4Fe-4S</keyword>
<dbReference type="InterPro" id="IPR013785">
    <property type="entry name" value="Aldolase_TIM"/>
</dbReference>
<feature type="region of interest" description="Disordered" evidence="8">
    <location>
        <begin position="50"/>
        <end position="72"/>
    </location>
</feature>
<dbReference type="PROSITE" id="PS51918">
    <property type="entry name" value="RADICAL_SAM"/>
    <property type="match status" value="1"/>
</dbReference>
<dbReference type="SFLD" id="SFLDS00029">
    <property type="entry name" value="Radical_SAM"/>
    <property type="match status" value="1"/>
</dbReference>
<dbReference type="GO" id="GO:0046872">
    <property type="term" value="F:metal ion binding"/>
    <property type="evidence" value="ECO:0007669"/>
    <property type="project" value="UniProtKB-KW"/>
</dbReference>
<dbReference type="Proteomes" id="UP000177130">
    <property type="component" value="Unassembled WGS sequence"/>
</dbReference>
<sequence length="364" mass="41553">MIRESELAAIEKIHEYFPFSITPYYAGLINWDNPNDPLLRIVAPSIDEQDRSGSLDVSGEAENTQNTGEEGTQMKYPSTVLMLPIPVCFAYCRFCFRKRLFNPEVKGEEILKNLGDALSFIKDHPSVNNILLTGGDPLMIKTSMLRKFLREIRKVPHVKIIRFGTRVLTFLPSRITSDPELLDLLKEISEHDKRVYFVNHFNHPNELTEEVGKASDSLIKSGVILANQSVFLRGVNDSPEILRDLFNKLAAWGITPYYIFQCKFIKGSGHFRIPLIESCDLFDDATRGLNGLAKRVKFIMAHFSGKIEVLGTEMRSGERWIFLKYHQARNEALIGKVLSFPLPEQAYWFDDLPGVNTDPRLQRS</sequence>
<evidence type="ECO:0000256" key="1">
    <source>
        <dbReference type="ARBA" id="ARBA00001933"/>
    </source>
</evidence>
<dbReference type="NCBIfam" id="TIGR00238">
    <property type="entry name" value="KamA family radical SAM protein"/>
    <property type="match status" value="1"/>
</dbReference>
<name>A0A1G2MJ96_9BACT</name>
<feature type="domain" description="Radical SAM core" evidence="9">
    <location>
        <begin position="74"/>
        <end position="292"/>
    </location>
</feature>
<dbReference type="InterPro" id="IPR058240">
    <property type="entry name" value="rSAM_sf"/>
</dbReference>
<dbReference type="SFLD" id="SFLDG01070">
    <property type="entry name" value="PLP-dependent"/>
    <property type="match status" value="1"/>
</dbReference>
<comment type="cofactor">
    <cofactor evidence="1">
        <name>pyridoxal 5'-phosphate</name>
        <dbReference type="ChEBI" id="CHEBI:597326"/>
    </cofactor>
</comment>
<keyword evidence="3" id="KW-0949">S-adenosyl-L-methionine</keyword>
<evidence type="ECO:0000259" key="9">
    <source>
        <dbReference type="PROSITE" id="PS51918"/>
    </source>
</evidence>
<dbReference type="InterPro" id="IPR003739">
    <property type="entry name" value="Lys_aminomutase/Glu_NH3_mut"/>
</dbReference>
<dbReference type="EMBL" id="MHRK01000043">
    <property type="protein sequence ID" value="OHA23081.1"/>
    <property type="molecule type" value="Genomic_DNA"/>
</dbReference>
<dbReference type="AlphaFoldDB" id="A0A1G2MJ96"/>
<evidence type="ECO:0000256" key="2">
    <source>
        <dbReference type="ARBA" id="ARBA00022485"/>
    </source>
</evidence>
<evidence type="ECO:0000313" key="10">
    <source>
        <dbReference type="EMBL" id="OHA23081.1"/>
    </source>
</evidence>
<feature type="compositionally biased region" description="Polar residues" evidence="8">
    <location>
        <begin position="61"/>
        <end position="70"/>
    </location>
</feature>
<comment type="caution">
    <text evidence="10">The sequence shown here is derived from an EMBL/GenBank/DDBJ whole genome shotgun (WGS) entry which is preliminary data.</text>
</comment>
<dbReference type="Gene3D" id="3.20.20.70">
    <property type="entry name" value="Aldolase class I"/>
    <property type="match status" value="1"/>
</dbReference>
<protein>
    <recommendedName>
        <fullName evidence="9">Radical SAM core domain-containing protein</fullName>
    </recommendedName>
</protein>
<dbReference type="Pfam" id="PF04055">
    <property type="entry name" value="Radical_SAM"/>
    <property type="match status" value="1"/>
</dbReference>